<organism evidence="2">
    <name type="scientific">Candidatus Kentrum sp. FM</name>
    <dbReference type="NCBI Taxonomy" id="2126340"/>
    <lineage>
        <taxon>Bacteria</taxon>
        <taxon>Pseudomonadati</taxon>
        <taxon>Pseudomonadota</taxon>
        <taxon>Gammaproteobacteria</taxon>
        <taxon>Candidatus Kentrum</taxon>
    </lineage>
</organism>
<evidence type="ECO:0000313" key="4">
    <source>
        <dbReference type="EMBL" id="VFK09279.1"/>
    </source>
</evidence>
<name>A0A450SGD5_9GAMM</name>
<accession>A0A450SGD5</accession>
<evidence type="ECO:0000313" key="2">
    <source>
        <dbReference type="EMBL" id="VFJ52070.1"/>
    </source>
</evidence>
<dbReference type="PROSITE" id="PS51257">
    <property type="entry name" value="PROKAR_LIPOPROTEIN"/>
    <property type="match status" value="1"/>
</dbReference>
<dbReference type="PANTHER" id="PTHR37625:SF4">
    <property type="entry name" value="OUTER MEMBRANE LIPOPROTEIN"/>
    <property type="match status" value="1"/>
</dbReference>
<sequence length="162" mass="18264">MFKSIALVSCLAIFGSFSSGCCPPVEPKPDAKIMLQGEILVSENANPDQDGHSSPVTIRIYQLKSSNNFKSADFLALYDDDESVLDTDLLFKEEMDVRPGTRIPFDREWDQGTRYLGIMAIFRDRETARWRALVDLPDKGDFPVLVKIENSSVSIWRKAESI</sequence>
<evidence type="ECO:0000313" key="3">
    <source>
        <dbReference type="EMBL" id="VFJ52317.1"/>
    </source>
</evidence>
<dbReference type="AlphaFoldDB" id="A0A450SGD5"/>
<dbReference type="InterPro" id="IPR038706">
    <property type="entry name" value="Type_VI_SciN-like_sf"/>
</dbReference>
<dbReference type="EMBL" id="CAADEZ010000097">
    <property type="protein sequence ID" value="VFJ52070.1"/>
    <property type="molecule type" value="Genomic_DNA"/>
</dbReference>
<dbReference type="NCBIfam" id="TIGR03352">
    <property type="entry name" value="VI_chp_3"/>
    <property type="match status" value="1"/>
</dbReference>
<proteinExistence type="predicted"/>
<dbReference type="EMBL" id="CAADFA010000107">
    <property type="protein sequence ID" value="VFJ52317.1"/>
    <property type="molecule type" value="Genomic_DNA"/>
</dbReference>
<reference evidence="2" key="1">
    <citation type="submission" date="2019-02" db="EMBL/GenBank/DDBJ databases">
        <authorList>
            <person name="Gruber-Vodicka R. H."/>
            <person name="Seah K. B. B."/>
        </authorList>
    </citation>
    <scope>NUCLEOTIDE SEQUENCE</scope>
    <source>
        <strain evidence="2">BECK_BZ163</strain>
        <strain evidence="4">BECK_BZ164</strain>
        <strain evidence="3">BECK_BZ165</strain>
    </source>
</reference>
<feature type="signal peptide" evidence="1">
    <location>
        <begin position="1"/>
        <end position="21"/>
    </location>
</feature>
<dbReference type="PANTHER" id="PTHR37625">
    <property type="entry name" value="OUTER MEMBRANE LIPOPROTEIN-RELATED"/>
    <property type="match status" value="1"/>
</dbReference>
<feature type="chain" id="PRO_5036354131" evidence="1">
    <location>
        <begin position="22"/>
        <end position="162"/>
    </location>
</feature>
<dbReference type="Gene3D" id="2.60.40.4150">
    <property type="entry name" value="Type VI secretion system, lipoprotein SciN"/>
    <property type="match status" value="1"/>
</dbReference>
<keyword evidence="1" id="KW-0732">Signal</keyword>
<protein>
    <submittedName>
        <fullName evidence="2">Type VI secretion system protein VasD</fullName>
    </submittedName>
</protein>
<evidence type="ECO:0000256" key="1">
    <source>
        <dbReference type="SAM" id="SignalP"/>
    </source>
</evidence>
<gene>
    <name evidence="2" type="ORF">BECKFM1743A_GA0114220_1009713</name>
    <name evidence="4" type="ORF">BECKFM1743B_GA0114221_1010014</name>
    <name evidence="3" type="ORF">BECKFM1743C_GA0114222_1010713</name>
</gene>
<dbReference type="InterPro" id="IPR017734">
    <property type="entry name" value="T6SS_SciN"/>
</dbReference>
<dbReference type="EMBL" id="CAADFL010000100">
    <property type="protein sequence ID" value="VFK09279.1"/>
    <property type="molecule type" value="Genomic_DNA"/>
</dbReference>
<dbReference type="Pfam" id="PF12790">
    <property type="entry name" value="T6SS-SciN"/>
    <property type="match status" value="1"/>
</dbReference>